<evidence type="ECO:0000313" key="13">
    <source>
        <dbReference type="EMBL" id="CAJ1087188.1"/>
    </source>
</evidence>
<keyword evidence="6" id="KW-0472">Membrane</keyword>
<keyword evidence="10" id="KW-0393">Immunoglobulin domain</keyword>
<feature type="chain" id="PRO_5043696004" evidence="11">
    <location>
        <begin position="23"/>
        <end position="304"/>
    </location>
</feature>
<evidence type="ECO:0000256" key="5">
    <source>
        <dbReference type="ARBA" id="ARBA00022989"/>
    </source>
</evidence>
<evidence type="ECO:0000256" key="8">
    <source>
        <dbReference type="ARBA" id="ARBA00023170"/>
    </source>
</evidence>
<evidence type="ECO:0000256" key="10">
    <source>
        <dbReference type="ARBA" id="ARBA00023319"/>
    </source>
</evidence>
<keyword evidence="2" id="KW-1003">Cell membrane</keyword>
<organism evidence="13 14">
    <name type="scientific">Xyrichtys novacula</name>
    <name type="common">Pearly razorfish</name>
    <name type="synonym">Hemipteronotus novacula</name>
    <dbReference type="NCBI Taxonomy" id="13765"/>
    <lineage>
        <taxon>Eukaryota</taxon>
        <taxon>Metazoa</taxon>
        <taxon>Chordata</taxon>
        <taxon>Craniata</taxon>
        <taxon>Vertebrata</taxon>
        <taxon>Euteleostomi</taxon>
        <taxon>Actinopterygii</taxon>
        <taxon>Neopterygii</taxon>
        <taxon>Teleostei</taxon>
        <taxon>Neoteleostei</taxon>
        <taxon>Acanthomorphata</taxon>
        <taxon>Eupercaria</taxon>
        <taxon>Labriformes</taxon>
        <taxon>Labridae</taxon>
        <taxon>Xyrichtys</taxon>
    </lineage>
</organism>
<dbReference type="InterPro" id="IPR003599">
    <property type="entry name" value="Ig_sub"/>
</dbReference>
<keyword evidence="5" id="KW-1133">Transmembrane helix</keyword>
<feature type="domain" description="Ig-like" evidence="12">
    <location>
        <begin position="134"/>
        <end position="219"/>
    </location>
</feature>
<keyword evidence="7" id="KW-1015">Disulfide bond</keyword>
<evidence type="ECO:0000256" key="3">
    <source>
        <dbReference type="ARBA" id="ARBA00022692"/>
    </source>
</evidence>
<dbReference type="InterPro" id="IPR036179">
    <property type="entry name" value="Ig-like_dom_sf"/>
</dbReference>
<dbReference type="InterPro" id="IPR007110">
    <property type="entry name" value="Ig-like_dom"/>
</dbReference>
<dbReference type="SMART" id="SM00409">
    <property type="entry name" value="IG"/>
    <property type="match status" value="2"/>
</dbReference>
<dbReference type="GO" id="GO:0031295">
    <property type="term" value="P:T cell costimulation"/>
    <property type="evidence" value="ECO:0007669"/>
    <property type="project" value="TreeGrafter"/>
</dbReference>
<feature type="signal peptide" evidence="11">
    <location>
        <begin position="1"/>
        <end position="22"/>
    </location>
</feature>
<dbReference type="InterPro" id="IPR051713">
    <property type="entry name" value="T-cell_Activation_Regulation"/>
</dbReference>
<keyword evidence="8" id="KW-0675">Receptor</keyword>
<evidence type="ECO:0000256" key="6">
    <source>
        <dbReference type="ARBA" id="ARBA00023136"/>
    </source>
</evidence>
<reference evidence="13" key="1">
    <citation type="submission" date="2023-08" db="EMBL/GenBank/DDBJ databases">
        <authorList>
            <person name="Alioto T."/>
            <person name="Alioto T."/>
            <person name="Gomez Garrido J."/>
        </authorList>
    </citation>
    <scope>NUCLEOTIDE SEQUENCE</scope>
</reference>
<dbReference type="GO" id="GO:0042130">
    <property type="term" value="P:negative regulation of T cell proliferation"/>
    <property type="evidence" value="ECO:0007669"/>
    <property type="project" value="TreeGrafter"/>
</dbReference>
<keyword evidence="4 11" id="KW-0732">Signal</keyword>
<dbReference type="AlphaFoldDB" id="A0AAV1HR25"/>
<gene>
    <name evidence="13" type="ORF">XNOV1_A017668</name>
</gene>
<protein>
    <submittedName>
        <fullName evidence="13">Uncharacterized protein LOC117808058</fullName>
    </submittedName>
</protein>
<dbReference type="Pfam" id="PF07686">
    <property type="entry name" value="V-set"/>
    <property type="match status" value="1"/>
</dbReference>
<proteinExistence type="predicted"/>
<dbReference type="GO" id="GO:0007166">
    <property type="term" value="P:cell surface receptor signaling pathway"/>
    <property type="evidence" value="ECO:0007669"/>
    <property type="project" value="TreeGrafter"/>
</dbReference>
<dbReference type="SUPFAM" id="SSF48726">
    <property type="entry name" value="Immunoglobulin"/>
    <property type="match status" value="2"/>
</dbReference>
<dbReference type="GO" id="GO:0071222">
    <property type="term" value="P:cellular response to lipopolysaccharide"/>
    <property type="evidence" value="ECO:0007669"/>
    <property type="project" value="TreeGrafter"/>
</dbReference>
<accession>A0AAV1HR25</accession>
<evidence type="ECO:0000256" key="11">
    <source>
        <dbReference type="SAM" id="SignalP"/>
    </source>
</evidence>
<dbReference type="GO" id="GO:0006955">
    <property type="term" value="P:immune response"/>
    <property type="evidence" value="ECO:0007669"/>
    <property type="project" value="TreeGrafter"/>
</dbReference>
<dbReference type="GO" id="GO:0042102">
    <property type="term" value="P:positive regulation of T cell proliferation"/>
    <property type="evidence" value="ECO:0007669"/>
    <property type="project" value="TreeGrafter"/>
</dbReference>
<feature type="domain" description="Ig-like" evidence="12">
    <location>
        <begin position="24"/>
        <end position="129"/>
    </location>
</feature>
<dbReference type="PANTHER" id="PTHR25466:SF14">
    <property type="entry name" value="BUTYROPHILIN SUBFAMILY 2 MEMBER A2-LIKE-RELATED"/>
    <property type="match status" value="1"/>
</dbReference>
<keyword evidence="3" id="KW-0812">Transmembrane</keyword>
<sequence length="304" mass="34175">MMSPELVLLMFVCLQSARFCRAAPDVQTLNLKVEYGESAILPCNGSAYLGEEGSIHWETSMGEEVAHLQIGEHIGGESSKVQVELPSEEQLRRGDWSLLLRHTMLRDSGTYQCIWEGQRQGIVSTVWLSVTEPPTERQLTSYEGETVMLNCFLLISRSQTLSSLQTWWTRNGETVLSTEPEADLPLDSLYRFKVPFGTLEEFHLSISPTLLYDNGEYRCWYRTGDFESPRPGLPDRIRLTVLEKVSTATAAVTDDWLSSSNSPTVFLNKEWTESTTSSPDVIPVFLEDSTQPPKGGSWMLLSHA</sequence>
<dbReference type="EMBL" id="OY660887">
    <property type="protein sequence ID" value="CAJ1087188.1"/>
    <property type="molecule type" value="Genomic_DNA"/>
</dbReference>
<dbReference type="InterPro" id="IPR013783">
    <property type="entry name" value="Ig-like_fold"/>
</dbReference>
<keyword evidence="9" id="KW-0325">Glycoprotein</keyword>
<evidence type="ECO:0000256" key="7">
    <source>
        <dbReference type="ARBA" id="ARBA00023157"/>
    </source>
</evidence>
<evidence type="ECO:0000256" key="4">
    <source>
        <dbReference type="ARBA" id="ARBA00022729"/>
    </source>
</evidence>
<dbReference type="PANTHER" id="PTHR25466">
    <property type="entry name" value="T-LYMPHOCYTE ACTIVATION ANTIGEN"/>
    <property type="match status" value="1"/>
</dbReference>
<dbReference type="GO" id="GO:0009897">
    <property type="term" value="C:external side of plasma membrane"/>
    <property type="evidence" value="ECO:0007669"/>
    <property type="project" value="TreeGrafter"/>
</dbReference>
<evidence type="ECO:0000259" key="12">
    <source>
        <dbReference type="PROSITE" id="PS50835"/>
    </source>
</evidence>
<dbReference type="InterPro" id="IPR013106">
    <property type="entry name" value="Ig_V-set"/>
</dbReference>
<evidence type="ECO:0000256" key="2">
    <source>
        <dbReference type="ARBA" id="ARBA00022475"/>
    </source>
</evidence>
<comment type="subcellular location">
    <subcellularLocation>
        <location evidence="1">Cell membrane</location>
        <topology evidence="1">Single-pass type I membrane protein</topology>
    </subcellularLocation>
</comment>
<dbReference type="PROSITE" id="PS50835">
    <property type="entry name" value="IG_LIKE"/>
    <property type="match status" value="2"/>
</dbReference>
<keyword evidence="14" id="KW-1185">Reference proteome</keyword>
<dbReference type="Gene3D" id="2.60.40.10">
    <property type="entry name" value="Immunoglobulins"/>
    <property type="match status" value="2"/>
</dbReference>
<dbReference type="Proteomes" id="UP001178508">
    <property type="component" value="Chromosome 24"/>
</dbReference>
<evidence type="ECO:0000313" key="14">
    <source>
        <dbReference type="Proteomes" id="UP001178508"/>
    </source>
</evidence>
<evidence type="ECO:0000256" key="1">
    <source>
        <dbReference type="ARBA" id="ARBA00004251"/>
    </source>
</evidence>
<name>A0AAV1HR25_XYRNO</name>
<evidence type="ECO:0000256" key="9">
    <source>
        <dbReference type="ARBA" id="ARBA00023180"/>
    </source>
</evidence>